<evidence type="ECO:0000313" key="1">
    <source>
        <dbReference type="EMBL" id="GAJ00119.1"/>
    </source>
</evidence>
<proteinExistence type="predicted"/>
<accession>X1T4G3</accession>
<dbReference type="AlphaFoldDB" id="X1T4G3"/>
<name>X1T4G3_9ZZZZ</name>
<reference evidence="1" key="1">
    <citation type="journal article" date="2014" name="Front. Microbiol.">
        <title>High frequency of phylogenetically diverse reductive dehalogenase-homologous genes in deep subseafloor sedimentary metagenomes.</title>
        <authorList>
            <person name="Kawai M."/>
            <person name="Futagami T."/>
            <person name="Toyoda A."/>
            <person name="Takaki Y."/>
            <person name="Nishi S."/>
            <person name="Hori S."/>
            <person name="Arai W."/>
            <person name="Tsubouchi T."/>
            <person name="Morono Y."/>
            <person name="Uchiyama I."/>
            <person name="Ito T."/>
            <person name="Fujiyama A."/>
            <person name="Inagaki F."/>
            <person name="Takami H."/>
        </authorList>
    </citation>
    <scope>NUCLEOTIDE SEQUENCE</scope>
    <source>
        <strain evidence="1">Expedition CK06-06</strain>
    </source>
</reference>
<dbReference type="EMBL" id="BARW01017216">
    <property type="protein sequence ID" value="GAJ00119.1"/>
    <property type="molecule type" value="Genomic_DNA"/>
</dbReference>
<comment type="caution">
    <text evidence="1">The sequence shown here is derived from an EMBL/GenBank/DDBJ whole genome shotgun (WGS) entry which is preliminary data.</text>
</comment>
<sequence length="111" mass="11884">MLTGAALPVGFRGVSLLTRANVHHLQTIKNGGEIAGTLPQVLDDDRYLGNALIGVFSPLYRSQPVLDVPAVCREVAVGEFIIATRFVGSYPAESILCAAYVDGVEPMLENR</sequence>
<protein>
    <submittedName>
        <fullName evidence="1">Uncharacterized protein</fullName>
    </submittedName>
</protein>
<gene>
    <name evidence="1" type="ORF">S12H4_29794</name>
</gene>
<organism evidence="1">
    <name type="scientific">marine sediment metagenome</name>
    <dbReference type="NCBI Taxonomy" id="412755"/>
    <lineage>
        <taxon>unclassified sequences</taxon>
        <taxon>metagenomes</taxon>
        <taxon>ecological metagenomes</taxon>
    </lineage>
</organism>